<keyword evidence="1" id="KW-0472">Membrane</keyword>
<proteinExistence type="predicted"/>
<feature type="transmembrane region" description="Helical" evidence="1">
    <location>
        <begin position="104"/>
        <end position="126"/>
    </location>
</feature>
<feature type="chain" id="PRO_5005188691" evidence="2">
    <location>
        <begin position="21"/>
        <end position="269"/>
    </location>
</feature>
<gene>
    <name evidence="3" type="ORF">Cvel_14766</name>
</gene>
<feature type="transmembrane region" description="Helical" evidence="1">
    <location>
        <begin position="235"/>
        <end position="255"/>
    </location>
</feature>
<dbReference type="VEuPathDB" id="CryptoDB:Cvel_14766"/>
<keyword evidence="1" id="KW-1133">Transmembrane helix</keyword>
<name>A0A0G4F3E2_9ALVE</name>
<keyword evidence="2" id="KW-0732">Signal</keyword>
<dbReference type="AlphaFoldDB" id="A0A0G4F3E2"/>
<evidence type="ECO:0000256" key="2">
    <source>
        <dbReference type="SAM" id="SignalP"/>
    </source>
</evidence>
<feature type="signal peptide" evidence="2">
    <location>
        <begin position="1"/>
        <end position="20"/>
    </location>
</feature>
<evidence type="ECO:0000313" key="3">
    <source>
        <dbReference type="EMBL" id="CEM05889.1"/>
    </source>
</evidence>
<evidence type="ECO:0000256" key="1">
    <source>
        <dbReference type="SAM" id="Phobius"/>
    </source>
</evidence>
<accession>A0A0G4F3E2</accession>
<feature type="transmembrane region" description="Helical" evidence="1">
    <location>
        <begin position="162"/>
        <end position="179"/>
    </location>
</feature>
<reference evidence="3" key="1">
    <citation type="submission" date="2014-11" db="EMBL/GenBank/DDBJ databases">
        <authorList>
            <person name="Otto D Thomas"/>
            <person name="Naeem Raeece"/>
        </authorList>
    </citation>
    <scope>NUCLEOTIDE SEQUENCE</scope>
</reference>
<sequence length="269" mass="29077">MRGSLLFCCLLFLIVKGGESFLVQRSPPKRTATLQRADPTLGKNAGTGVKSGSELKDFGPQATALFNSYRVPASLVAGAAFGGAFSLPLQAADDLLFQMVKRTYILIAMGTVASQIIVIVASTMAIEKIGVQHPESRVLAADLREYLQKNLDVEWSAVRLDFLLGLIGFAIMGGVRVWVAFECPRFAKMGLLVIATSVALVSAVIDEAMGEDTVGCLIADFFGAWAKRVYEGKPLYILAAAMMAYSFYFLVGSYIDAYSYLKRLKLGVS</sequence>
<organism evidence="3">
    <name type="scientific">Chromera velia CCMP2878</name>
    <dbReference type="NCBI Taxonomy" id="1169474"/>
    <lineage>
        <taxon>Eukaryota</taxon>
        <taxon>Sar</taxon>
        <taxon>Alveolata</taxon>
        <taxon>Colpodellida</taxon>
        <taxon>Chromeraceae</taxon>
        <taxon>Chromera</taxon>
    </lineage>
</organism>
<protein>
    <submittedName>
        <fullName evidence="3">Uncharacterized protein</fullName>
    </submittedName>
</protein>
<feature type="transmembrane region" description="Helical" evidence="1">
    <location>
        <begin position="186"/>
        <end position="205"/>
    </location>
</feature>
<dbReference type="EMBL" id="CDMZ01000070">
    <property type="protein sequence ID" value="CEM05889.1"/>
    <property type="molecule type" value="Genomic_DNA"/>
</dbReference>
<keyword evidence="1" id="KW-0812">Transmembrane</keyword>